<evidence type="ECO:0000313" key="9">
    <source>
        <dbReference type="EMBL" id="CAA7387183.1"/>
    </source>
</evidence>
<dbReference type="AlphaFoldDB" id="A0A6N4XPS2"/>
<dbReference type="InterPro" id="IPR041677">
    <property type="entry name" value="DNA2/NAM7_AAA_11"/>
</dbReference>
<sequence>MNTSEQHILNFWRNVEVFDLPQFNKDSYQLIENSPLPWLQEERLAKEDYVWQYTLLFGKLEKKKVVENIDALLKVKDTQADWEQSMTGDTCLATILLDAEGRPDERSYVLAAYIAGMQVLEQNKNCEEVLSLLNTVQADFELRYNIPPAPENKIEDDEKPVRKGKVVTWELLHHELDYLQKQIQVWNKEPVKIFLIAKEVHKNSKSDVNFLNSFYLNDLNHLCSLDAKNYNRSLQEYLNLKNVETQRKDVLADRKHFFDCINPKNMPAGKWPSSTSYSLYTAQSAAVNDLFSSFEEDGGIRGINGPPGTGKTTLLLDVVAEVIVKRAMQMMKLGCNNLFHKKYEKIEKDEGFAGYFHLHKSIINQYGIVVASNNNTAVENITKELPSLKKIDSEAFPQAAYFTEQAQYLTETPNWGTLSAALGKAENRNIFRNAFWKSDNGKKGKSHKNKDFIYFHDLLRNVYRDKENDQSENHRVNFETTKEKLALHLKDFKAFQQKATVFHNGLTQYQKDVEEKANLEREKSPFELREKMLLEKIKMLERQITEQELSIENLRFYLQQLQATKPVWFFFQKLFKTSSYQQWRKKIEQYLNQYDLLQSHCVTQRKERQESETELSTIETKLQQISKQLDALQRSIHLYRVQRKELHTLYGIAYENLADADFISLPMSEMHKRMPYHSAQVAKLRSEIFLLSIELHQHAIMANAKYVRNNLSLFFEMLSGFTNVQENIVSNLWGTFFLCVPVVSTTLASVSHLFPNKEKDQIGWLLIDEAGQATPQSAAGIIYRSKRCVIVGDPLQVEPVVTIPKNLVYKLMQQEKVDEIWSPVQTSVQQLADRISANGTYMPLANSDEQIWTGFPLRTHRRCDNPMFDIANKIAYDGQMVKDTKDDTDNTFIGNSTWFHVDDTNLVNKHTLKGEIELLKIKIQELIEKEYQNEIFIISPFALVARFCEWEFRNNPKISCGTIHRFQGKEADVVFLVLGSDPKSPGARNWASQKPNMLNVALTRAKKRIYIIGNKNLWGQCDFYKDMCNAL</sequence>
<name>A0A6N4XPS2_9FLAO</name>
<accession>A0A6N4XPS2</accession>
<evidence type="ECO:0000256" key="2">
    <source>
        <dbReference type="ARBA" id="ARBA00022741"/>
    </source>
</evidence>
<dbReference type="EC" id="3.6.4.12" evidence="9"/>
<evidence type="ECO:0000259" key="8">
    <source>
        <dbReference type="Pfam" id="PF13087"/>
    </source>
</evidence>
<dbReference type="EMBL" id="CACVBY010000027">
    <property type="protein sequence ID" value="CAA7387183.1"/>
    <property type="molecule type" value="Genomic_DNA"/>
</dbReference>
<dbReference type="GO" id="GO:0016787">
    <property type="term" value="F:hydrolase activity"/>
    <property type="evidence" value="ECO:0007669"/>
    <property type="project" value="UniProtKB-KW"/>
</dbReference>
<keyword evidence="3 9" id="KW-0378">Hydrolase</keyword>
<dbReference type="InterPro" id="IPR047187">
    <property type="entry name" value="SF1_C_Upf1"/>
</dbReference>
<dbReference type="CDD" id="cd18808">
    <property type="entry name" value="SF1_C_Upf1"/>
    <property type="match status" value="1"/>
</dbReference>
<dbReference type="SUPFAM" id="SSF52540">
    <property type="entry name" value="P-loop containing nucleoside triphosphate hydrolases"/>
    <property type="match status" value="1"/>
</dbReference>
<keyword evidence="10" id="KW-1185">Reference proteome</keyword>
<dbReference type="PANTHER" id="PTHR43788:SF8">
    <property type="entry name" value="DNA-BINDING PROTEIN SMUBP-2"/>
    <property type="match status" value="1"/>
</dbReference>
<keyword evidence="5" id="KW-0067">ATP-binding</keyword>
<dbReference type="PANTHER" id="PTHR43788">
    <property type="entry name" value="DNA2/NAM7 HELICASE FAMILY MEMBER"/>
    <property type="match status" value="1"/>
</dbReference>
<feature type="domain" description="DNA2/NAM7 helicase-like C-terminal" evidence="8">
    <location>
        <begin position="857"/>
        <end position="1015"/>
    </location>
</feature>
<dbReference type="Pfam" id="PF13086">
    <property type="entry name" value="AAA_11"/>
    <property type="match status" value="1"/>
</dbReference>
<feature type="domain" description="DNA2/NAM7 helicase helicase" evidence="7">
    <location>
        <begin position="295"/>
        <end position="801"/>
    </location>
</feature>
<dbReference type="Proteomes" id="UP000445309">
    <property type="component" value="Unassembled WGS sequence"/>
</dbReference>
<keyword evidence="6" id="KW-0175">Coiled coil</keyword>
<evidence type="ECO:0000256" key="1">
    <source>
        <dbReference type="ARBA" id="ARBA00007913"/>
    </source>
</evidence>
<dbReference type="GO" id="GO:0005524">
    <property type="term" value="F:ATP binding"/>
    <property type="evidence" value="ECO:0007669"/>
    <property type="project" value="UniProtKB-KW"/>
</dbReference>
<dbReference type="InterPro" id="IPR050534">
    <property type="entry name" value="Coronavir_polyprotein_1ab"/>
</dbReference>
<dbReference type="RefSeq" id="WP_162072741.1">
    <property type="nucleotide sequence ID" value="NZ_CACVBY010000027.1"/>
</dbReference>
<proteinExistence type="inferred from homology"/>
<feature type="coiled-coil region" evidence="6">
    <location>
        <begin position="580"/>
        <end position="642"/>
    </location>
</feature>
<keyword evidence="2" id="KW-0547">Nucleotide-binding</keyword>
<dbReference type="GO" id="GO:0003678">
    <property type="term" value="F:DNA helicase activity"/>
    <property type="evidence" value="ECO:0007669"/>
    <property type="project" value="UniProtKB-EC"/>
</dbReference>
<dbReference type="Pfam" id="PF13087">
    <property type="entry name" value="AAA_12"/>
    <property type="match status" value="1"/>
</dbReference>
<comment type="similarity">
    <text evidence="1">Belongs to the DNA2/NAM7 helicase family.</text>
</comment>
<evidence type="ECO:0000256" key="6">
    <source>
        <dbReference type="SAM" id="Coils"/>
    </source>
</evidence>
<evidence type="ECO:0000256" key="3">
    <source>
        <dbReference type="ARBA" id="ARBA00022801"/>
    </source>
</evidence>
<dbReference type="InterPro" id="IPR027417">
    <property type="entry name" value="P-loop_NTPase"/>
</dbReference>
<organism evidence="9 10">
    <name type="scientific">Chryseobacterium fistulae</name>
    <dbReference type="NCBI Taxonomy" id="2675058"/>
    <lineage>
        <taxon>Bacteria</taxon>
        <taxon>Pseudomonadati</taxon>
        <taxon>Bacteroidota</taxon>
        <taxon>Flavobacteriia</taxon>
        <taxon>Flavobacteriales</taxon>
        <taxon>Weeksellaceae</taxon>
        <taxon>Chryseobacterium group</taxon>
        <taxon>Chryseobacterium</taxon>
    </lineage>
</organism>
<dbReference type="InterPro" id="IPR041679">
    <property type="entry name" value="DNA2/NAM7-like_C"/>
</dbReference>
<reference evidence="9 10" key="1">
    <citation type="submission" date="2020-01" db="EMBL/GenBank/DDBJ databases">
        <authorList>
            <person name="Rodrigo-Torres L."/>
            <person name="Arahal R. D."/>
            <person name="Lucena T."/>
        </authorList>
    </citation>
    <scope>NUCLEOTIDE SEQUENCE [LARGE SCALE GENOMIC DNA]</scope>
    <source>
        <strain evidence="9 10">CECT 9393</strain>
    </source>
</reference>
<gene>
    <name evidence="9" type="primary">recD2_1</name>
    <name evidence="9" type="ORF">CHRY9393_01491</name>
</gene>
<dbReference type="Gene3D" id="3.40.50.300">
    <property type="entry name" value="P-loop containing nucleotide triphosphate hydrolases"/>
    <property type="match status" value="3"/>
</dbReference>
<keyword evidence="4 9" id="KW-0347">Helicase</keyword>
<protein>
    <submittedName>
        <fullName evidence="9">ATP-dependent RecD-like DNA helicase</fullName>
        <ecNumber evidence="9">3.6.4.12</ecNumber>
    </submittedName>
</protein>
<evidence type="ECO:0000256" key="5">
    <source>
        <dbReference type="ARBA" id="ARBA00022840"/>
    </source>
</evidence>
<evidence type="ECO:0000259" key="7">
    <source>
        <dbReference type="Pfam" id="PF13086"/>
    </source>
</evidence>
<evidence type="ECO:0000256" key="4">
    <source>
        <dbReference type="ARBA" id="ARBA00022806"/>
    </source>
</evidence>
<evidence type="ECO:0000313" key="10">
    <source>
        <dbReference type="Proteomes" id="UP000445309"/>
    </source>
</evidence>